<proteinExistence type="predicted"/>
<dbReference type="SMART" id="SM00220">
    <property type="entry name" value="S_TKc"/>
    <property type="match status" value="1"/>
</dbReference>
<dbReference type="InterPro" id="IPR036852">
    <property type="entry name" value="Peptidase_S8/S53_dom_sf"/>
</dbReference>
<keyword evidence="6" id="KW-0732">Signal</keyword>
<dbReference type="PANTHER" id="PTHR14218:SF15">
    <property type="entry name" value="TRIPEPTIDYL-PEPTIDASE 1"/>
    <property type="match status" value="1"/>
</dbReference>
<gene>
    <name evidence="9" type="ORF">AMSG_11861</name>
</gene>
<dbReference type="Pfam" id="PF00069">
    <property type="entry name" value="Pkinase"/>
    <property type="match status" value="1"/>
</dbReference>
<keyword evidence="3" id="KW-0479">Metal-binding</keyword>
<dbReference type="InterPro" id="IPR017441">
    <property type="entry name" value="Protein_kinase_ATP_BS"/>
</dbReference>
<dbReference type="InterPro" id="IPR050819">
    <property type="entry name" value="Tripeptidyl-peptidase_I"/>
</dbReference>
<dbReference type="RefSeq" id="XP_013758059.1">
    <property type="nucleotide sequence ID" value="XM_013902605.1"/>
</dbReference>
<feature type="active site" description="Charge relay system" evidence="3">
    <location>
        <position position="891"/>
    </location>
</feature>
<dbReference type="EMBL" id="GL349454">
    <property type="protein sequence ID" value="KNC49211.1"/>
    <property type="molecule type" value="Genomic_DNA"/>
</dbReference>
<keyword evidence="1 4" id="KW-0547">Nucleotide-binding</keyword>
<feature type="binding site" evidence="3">
    <location>
        <position position="1209"/>
    </location>
    <ligand>
        <name>Ca(2+)</name>
        <dbReference type="ChEBI" id="CHEBI:29108"/>
    </ligand>
</feature>
<evidence type="ECO:0000256" key="4">
    <source>
        <dbReference type="PROSITE-ProRule" id="PRU10141"/>
    </source>
</evidence>
<feature type="chain" id="PRO_5005537269" evidence="6">
    <location>
        <begin position="21"/>
        <end position="1236"/>
    </location>
</feature>
<keyword evidence="3" id="KW-0106">Calcium</keyword>
<organism evidence="9 10">
    <name type="scientific">Thecamonas trahens ATCC 50062</name>
    <dbReference type="NCBI Taxonomy" id="461836"/>
    <lineage>
        <taxon>Eukaryota</taxon>
        <taxon>Apusozoa</taxon>
        <taxon>Apusomonadida</taxon>
        <taxon>Apusomonadidae</taxon>
        <taxon>Thecamonas</taxon>
    </lineage>
</organism>
<sequence length="1236" mass="131870">MPHLVLPILVLLEQTNVTLSVPRVELLLTRLRPSLSSGELVAVNNGQVPEFRITGDGSSEPPSSSKWWACFPCCGASSPPTRRTDRRVGPASTVAVARVPVTPRSAAAAAAAAATRSGMTTTPRGESSMRMSYGPGTMLGSSLGAPSAGAEEAAAAAAYAQQHVSPRRSSSIRFSSLRPVPEGATPPGLQAESRVLSRIGSSQNLISPRTLTNVRHGAGLGKLDEDAAWYQVRSPGGTNTPGSISRKSSFRGILGSGGVSPRRGIVSRASSMYLQYAASRTVDPSVARRLTSGSFSDDDTMSCVDEVSFPRGMARQYMFVFQDVDDRELDASRFKLEWGEFEDYAVNYDVMLGQGAYGEVYKATHKPTDSECVVKTIKVDKESVLKLKQEIMMLERVKGGPCIVEYMGLVRNPDDDTKLIVFEFVNNPNYKESFRDMTDLDARWYLFRVLKGLDYAHSLGVIHRDIKGGNICYDPITKKLRIIDWGFGVHYVPSRPFTSWPGTRPYKAPELFLHYSYYDYSVDVWAFACLMGSLIFRRTLFRSKDNRHQMELIARALGTASYERYLAKYARPPFKLVAKKYRHLGEPHMGRGGFQVYVSSKTPLANFEALDIINKVLVWDHEKRPTASELIQHAYFDPVRHRDAAAVHAAALQVASPGSGKYAKYWSTEKVVAALPSAMVAAEGIVSILAETHGIAARVAPDGASVVLESIPISLVEEIFSGMVVHACSPTKPLHADVIVAAALGTAHLAPALARHLAFATGVSDFPPPSVLERMAARAGPLSPPSPGPCKASQQQSNNLVIPSVVRELVGIPRGKRVASQLATQAAIEFGLVIPHETGQEGGGGGGFLFSDLAAFAELASVDAPHQFNVSRIIGPFAQHNYTGNAESVLDVTTLLGVAPGAPTTYATYLGWMYEFLTDTIGDPERALVHSISYGTPEYLQCNKTQNGEPFHVCAFLGVDARGYIERCDLEFARTALLGLTIVASSGDNGAPGELSRECELDNTIHPLHTVFPAASQYTTAVGGVVLVEAAPGPPPGAPQPPICTMAHPGPPLPGPPACGGPPYALTTSMCSNGGITTGGGFANYSVLPEWQAPTVRGYLDSSPRLPPATAFHANHRAFPDVALLASNILIILNGEAPVGAGTSASAPQMAALLTHVNGELLASGLPPVGWINPLLYTLPPSAFIDITTGSNECTEAACCKYGYGAASGFDAVTGRGVPLFEGLLAGLAAAHGTAL</sequence>
<keyword evidence="3" id="KW-0378">Hydrolase</keyword>
<feature type="binding site" evidence="4">
    <location>
        <position position="375"/>
    </location>
    <ligand>
        <name>ATP</name>
        <dbReference type="ChEBI" id="CHEBI:30616"/>
    </ligand>
</feature>
<dbReference type="Gene3D" id="3.30.200.20">
    <property type="entry name" value="Phosphorylase Kinase, domain 1"/>
    <property type="match status" value="1"/>
</dbReference>
<keyword evidence="10" id="KW-1185">Reference proteome</keyword>
<dbReference type="SUPFAM" id="SSF56112">
    <property type="entry name" value="Protein kinase-like (PK-like)"/>
    <property type="match status" value="1"/>
</dbReference>
<dbReference type="SUPFAM" id="SSF52743">
    <property type="entry name" value="Subtilisin-like"/>
    <property type="match status" value="1"/>
</dbReference>
<dbReference type="GeneID" id="25569776"/>
<accession>A0A0L0DAU9</accession>
<dbReference type="AlphaFoldDB" id="A0A0L0DAU9"/>
<dbReference type="PROSITE" id="PS50011">
    <property type="entry name" value="PROTEIN_KINASE_DOM"/>
    <property type="match status" value="1"/>
</dbReference>
<keyword evidence="3" id="KW-0645">Protease</keyword>
<dbReference type="Proteomes" id="UP000054408">
    <property type="component" value="Unassembled WGS sequence"/>
</dbReference>
<evidence type="ECO:0000259" key="8">
    <source>
        <dbReference type="PROSITE" id="PS51695"/>
    </source>
</evidence>
<dbReference type="GO" id="GO:0008240">
    <property type="term" value="F:tripeptidyl-peptidase activity"/>
    <property type="evidence" value="ECO:0007669"/>
    <property type="project" value="TreeGrafter"/>
</dbReference>
<dbReference type="GO" id="GO:0005524">
    <property type="term" value="F:ATP binding"/>
    <property type="evidence" value="ECO:0007669"/>
    <property type="project" value="UniProtKB-UniRule"/>
</dbReference>
<dbReference type="InterPro" id="IPR000719">
    <property type="entry name" value="Prot_kinase_dom"/>
</dbReference>
<dbReference type="InterPro" id="IPR011009">
    <property type="entry name" value="Kinase-like_dom_sf"/>
</dbReference>
<evidence type="ECO:0000256" key="6">
    <source>
        <dbReference type="SAM" id="SignalP"/>
    </source>
</evidence>
<dbReference type="GO" id="GO:0004252">
    <property type="term" value="F:serine-type endopeptidase activity"/>
    <property type="evidence" value="ECO:0007669"/>
    <property type="project" value="UniProtKB-UniRule"/>
</dbReference>
<evidence type="ECO:0000256" key="3">
    <source>
        <dbReference type="PROSITE-ProRule" id="PRU01032"/>
    </source>
</evidence>
<feature type="binding site" evidence="3">
    <location>
        <position position="1187"/>
    </location>
    <ligand>
        <name>Ca(2+)</name>
        <dbReference type="ChEBI" id="CHEBI:29108"/>
    </ligand>
</feature>
<dbReference type="PROSITE" id="PS51695">
    <property type="entry name" value="SEDOLISIN"/>
    <property type="match status" value="1"/>
</dbReference>
<dbReference type="GO" id="GO:0004672">
    <property type="term" value="F:protein kinase activity"/>
    <property type="evidence" value="ECO:0007669"/>
    <property type="project" value="InterPro"/>
</dbReference>
<feature type="domain" description="Protein kinase" evidence="7">
    <location>
        <begin position="346"/>
        <end position="636"/>
    </location>
</feature>
<evidence type="ECO:0000256" key="5">
    <source>
        <dbReference type="SAM" id="MobiDB-lite"/>
    </source>
</evidence>
<comment type="cofactor">
    <cofactor evidence="3">
        <name>Ca(2+)</name>
        <dbReference type="ChEBI" id="CHEBI:29108"/>
    </cofactor>
    <text evidence="3">Binds 1 Ca(2+) ion per subunit.</text>
</comment>
<evidence type="ECO:0000256" key="1">
    <source>
        <dbReference type="ARBA" id="ARBA00022741"/>
    </source>
</evidence>
<feature type="binding site" evidence="3">
    <location>
        <position position="1211"/>
    </location>
    <ligand>
        <name>Ca(2+)</name>
        <dbReference type="ChEBI" id="CHEBI:29108"/>
    </ligand>
</feature>
<dbReference type="GO" id="GO:0046872">
    <property type="term" value="F:metal ion binding"/>
    <property type="evidence" value="ECO:0007669"/>
    <property type="project" value="UniProtKB-UniRule"/>
</dbReference>
<keyword evidence="2 4" id="KW-0067">ATP-binding</keyword>
<feature type="domain" description="Peptidase S53" evidence="8">
    <location>
        <begin position="800"/>
        <end position="1231"/>
    </location>
</feature>
<evidence type="ECO:0000313" key="10">
    <source>
        <dbReference type="Proteomes" id="UP000054408"/>
    </source>
</evidence>
<evidence type="ECO:0000259" key="7">
    <source>
        <dbReference type="PROSITE" id="PS50011"/>
    </source>
</evidence>
<dbReference type="InterPro" id="IPR008271">
    <property type="entry name" value="Ser/Thr_kinase_AS"/>
</dbReference>
<dbReference type="GO" id="GO:0006508">
    <property type="term" value="P:proteolysis"/>
    <property type="evidence" value="ECO:0007669"/>
    <property type="project" value="UniProtKB-KW"/>
</dbReference>
<reference evidence="9 10" key="1">
    <citation type="submission" date="2010-05" db="EMBL/GenBank/DDBJ databases">
        <title>The Genome Sequence of Thecamonas trahens ATCC 50062.</title>
        <authorList>
            <consortium name="The Broad Institute Genome Sequencing Platform"/>
            <person name="Russ C."/>
            <person name="Cuomo C."/>
            <person name="Shea T."/>
            <person name="Young S.K."/>
            <person name="Zeng Q."/>
            <person name="Koehrsen M."/>
            <person name="Haas B."/>
            <person name="Borodovsky M."/>
            <person name="Guigo R."/>
            <person name="Alvarado L."/>
            <person name="Berlin A."/>
            <person name="Bochicchio J."/>
            <person name="Borenstein D."/>
            <person name="Chapman S."/>
            <person name="Chen Z."/>
            <person name="Freedman E."/>
            <person name="Gellesch M."/>
            <person name="Goldberg J."/>
            <person name="Griggs A."/>
            <person name="Gujja S."/>
            <person name="Heilman E."/>
            <person name="Heiman D."/>
            <person name="Hepburn T."/>
            <person name="Howarth C."/>
            <person name="Jen D."/>
            <person name="Larson L."/>
            <person name="Mehta T."/>
            <person name="Park D."/>
            <person name="Pearson M."/>
            <person name="Roberts A."/>
            <person name="Saif S."/>
            <person name="Shenoy N."/>
            <person name="Sisk P."/>
            <person name="Stolte C."/>
            <person name="Sykes S."/>
            <person name="Thomson T."/>
            <person name="Walk T."/>
            <person name="White J."/>
            <person name="Yandava C."/>
            <person name="Burger G."/>
            <person name="Gray M.W."/>
            <person name="Holland P.W.H."/>
            <person name="King N."/>
            <person name="Lang F.B.F."/>
            <person name="Roger A.J."/>
            <person name="Ruiz-Trillo I."/>
            <person name="Lander E."/>
            <person name="Nusbaum C."/>
        </authorList>
    </citation>
    <scope>NUCLEOTIDE SEQUENCE [LARGE SCALE GENOMIC DNA]</scope>
    <source>
        <strain evidence="9 10">ATCC 50062</strain>
    </source>
</reference>
<dbReference type="CDD" id="cd04056">
    <property type="entry name" value="Peptidases_S53"/>
    <property type="match status" value="1"/>
</dbReference>
<dbReference type="InterPro" id="IPR030400">
    <property type="entry name" value="Sedolisin_dom"/>
</dbReference>
<keyword evidence="3" id="KW-0720">Serine protease</keyword>
<dbReference type="eggNOG" id="KOG0668">
    <property type="taxonomic scope" value="Eukaryota"/>
</dbReference>
<feature type="binding site" evidence="3">
    <location>
        <position position="1186"/>
    </location>
    <ligand>
        <name>Ca(2+)</name>
        <dbReference type="ChEBI" id="CHEBI:29108"/>
    </ligand>
</feature>
<feature type="compositionally biased region" description="Low complexity" evidence="5">
    <location>
        <begin position="167"/>
        <end position="178"/>
    </location>
</feature>
<dbReference type="PROSITE" id="PS00108">
    <property type="entry name" value="PROTEIN_KINASE_ST"/>
    <property type="match status" value="1"/>
</dbReference>
<feature type="region of interest" description="Disordered" evidence="5">
    <location>
        <begin position="161"/>
        <end position="189"/>
    </location>
</feature>
<protein>
    <submittedName>
        <fullName evidence="9">Uncharacterized protein</fullName>
    </submittedName>
</protein>
<evidence type="ECO:0000256" key="2">
    <source>
        <dbReference type="ARBA" id="ARBA00022840"/>
    </source>
</evidence>
<name>A0A0L0DAU9_THETB</name>
<dbReference type="PROSITE" id="PS00107">
    <property type="entry name" value="PROTEIN_KINASE_ATP"/>
    <property type="match status" value="1"/>
</dbReference>
<dbReference type="Gene3D" id="1.10.510.10">
    <property type="entry name" value="Transferase(Phosphotransferase) domain 1"/>
    <property type="match status" value="1"/>
</dbReference>
<feature type="active site" description="Charge relay system" evidence="3">
    <location>
        <position position="1144"/>
    </location>
</feature>
<dbReference type="Gene3D" id="3.40.50.200">
    <property type="entry name" value="Peptidase S8/S53 domain"/>
    <property type="match status" value="1"/>
</dbReference>
<dbReference type="PANTHER" id="PTHR14218">
    <property type="entry name" value="PROTEASE S8 TRIPEPTIDYL PEPTIDASE I CLN2"/>
    <property type="match status" value="1"/>
</dbReference>
<dbReference type="FunFam" id="3.30.200.20:FF:000088">
    <property type="entry name" value="Casein kinase II subunit alpha"/>
    <property type="match status" value="1"/>
</dbReference>
<evidence type="ECO:0000313" key="9">
    <source>
        <dbReference type="EMBL" id="KNC49211.1"/>
    </source>
</evidence>
<dbReference type="STRING" id="461836.A0A0L0DAU9"/>
<feature type="signal peptide" evidence="6">
    <location>
        <begin position="1"/>
        <end position="20"/>
    </location>
</feature>
<feature type="active site" description="Charge relay system" evidence="3">
    <location>
        <position position="887"/>
    </location>
</feature>